<feature type="transmembrane region" description="Helical" evidence="8">
    <location>
        <begin position="121"/>
        <end position="141"/>
    </location>
</feature>
<keyword evidence="11" id="KW-1185">Reference proteome</keyword>
<proteinExistence type="inferred from homology"/>
<accession>A0A9X2D477</accession>
<evidence type="ECO:0000256" key="7">
    <source>
        <dbReference type="ARBA" id="ARBA00023136"/>
    </source>
</evidence>
<dbReference type="InterPro" id="IPR035952">
    <property type="entry name" value="Rhomboid-like_sf"/>
</dbReference>
<evidence type="ECO:0000256" key="5">
    <source>
        <dbReference type="ARBA" id="ARBA00022801"/>
    </source>
</evidence>
<reference evidence="10" key="1">
    <citation type="submission" date="2022-05" db="EMBL/GenBank/DDBJ databases">
        <authorList>
            <person name="Tuo L."/>
        </authorList>
    </citation>
    <scope>NUCLEOTIDE SEQUENCE</scope>
    <source>
        <strain evidence="10">BSK12Z-4</strain>
    </source>
</reference>
<dbReference type="EMBL" id="JAMOIL010000001">
    <property type="protein sequence ID" value="MCM0619031.1"/>
    <property type="molecule type" value="Genomic_DNA"/>
</dbReference>
<dbReference type="GO" id="GO:0006508">
    <property type="term" value="P:proteolysis"/>
    <property type="evidence" value="ECO:0007669"/>
    <property type="project" value="UniProtKB-KW"/>
</dbReference>
<dbReference type="AlphaFoldDB" id="A0A9X2D477"/>
<feature type="transmembrane region" description="Helical" evidence="8">
    <location>
        <begin position="148"/>
        <end position="166"/>
    </location>
</feature>
<dbReference type="RefSeq" id="WP_250825935.1">
    <property type="nucleotide sequence ID" value="NZ_JAMOIL010000001.1"/>
</dbReference>
<gene>
    <name evidence="10" type="ORF">M8330_01830</name>
</gene>
<organism evidence="10 11">
    <name type="scientific">Nocardioides bruguierae</name>
    <dbReference type="NCBI Taxonomy" id="2945102"/>
    <lineage>
        <taxon>Bacteria</taxon>
        <taxon>Bacillati</taxon>
        <taxon>Actinomycetota</taxon>
        <taxon>Actinomycetes</taxon>
        <taxon>Propionibacteriales</taxon>
        <taxon>Nocardioidaceae</taxon>
        <taxon>Nocardioides</taxon>
    </lineage>
</organism>
<dbReference type="Pfam" id="PF01694">
    <property type="entry name" value="Rhomboid"/>
    <property type="match status" value="1"/>
</dbReference>
<dbReference type="PANTHER" id="PTHR43066:SF1">
    <property type="entry name" value="RHOMBOID PROTEIN 2"/>
    <property type="match status" value="1"/>
</dbReference>
<dbReference type="GO" id="GO:0004252">
    <property type="term" value="F:serine-type endopeptidase activity"/>
    <property type="evidence" value="ECO:0007669"/>
    <property type="project" value="InterPro"/>
</dbReference>
<evidence type="ECO:0000313" key="11">
    <source>
        <dbReference type="Proteomes" id="UP001139485"/>
    </source>
</evidence>
<evidence type="ECO:0000256" key="8">
    <source>
        <dbReference type="SAM" id="Phobius"/>
    </source>
</evidence>
<evidence type="ECO:0000256" key="4">
    <source>
        <dbReference type="ARBA" id="ARBA00022692"/>
    </source>
</evidence>
<name>A0A9X2D477_9ACTN</name>
<evidence type="ECO:0000256" key="3">
    <source>
        <dbReference type="ARBA" id="ARBA00022670"/>
    </source>
</evidence>
<evidence type="ECO:0000256" key="2">
    <source>
        <dbReference type="ARBA" id="ARBA00009045"/>
    </source>
</evidence>
<evidence type="ECO:0000256" key="6">
    <source>
        <dbReference type="ARBA" id="ARBA00022989"/>
    </source>
</evidence>
<keyword evidence="3 10" id="KW-0645">Protease</keyword>
<evidence type="ECO:0000256" key="1">
    <source>
        <dbReference type="ARBA" id="ARBA00004141"/>
    </source>
</evidence>
<feature type="domain" description="Peptidase S54 rhomboid" evidence="9">
    <location>
        <begin position="62"/>
        <end position="191"/>
    </location>
</feature>
<feature type="transmembrane region" description="Helical" evidence="8">
    <location>
        <begin position="96"/>
        <end position="115"/>
    </location>
</feature>
<comment type="caution">
    <text evidence="10">The sequence shown here is derived from an EMBL/GenBank/DDBJ whole genome shotgun (WGS) entry which is preliminary data.</text>
</comment>
<protein>
    <submittedName>
        <fullName evidence="10">Rhomboid family intramembrane serine protease</fullName>
    </submittedName>
</protein>
<comment type="subcellular location">
    <subcellularLocation>
        <location evidence="1">Membrane</location>
        <topology evidence="1">Multi-pass membrane protein</topology>
    </subcellularLocation>
</comment>
<dbReference type="PANTHER" id="PTHR43066">
    <property type="entry name" value="RHOMBOID-RELATED PROTEIN"/>
    <property type="match status" value="1"/>
</dbReference>
<dbReference type="GO" id="GO:0016020">
    <property type="term" value="C:membrane"/>
    <property type="evidence" value="ECO:0007669"/>
    <property type="project" value="UniProtKB-SubCell"/>
</dbReference>
<feature type="transmembrane region" description="Helical" evidence="8">
    <location>
        <begin position="60"/>
        <end position="84"/>
    </location>
</feature>
<dbReference type="Gene3D" id="1.20.1540.10">
    <property type="entry name" value="Rhomboid-like"/>
    <property type="match status" value="1"/>
</dbReference>
<keyword evidence="5" id="KW-0378">Hydrolase</keyword>
<dbReference type="Proteomes" id="UP001139485">
    <property type="component" value="Unassembled WGS sequence"/>
</dbReference>
<evidence type="ECO:0000313" key="10">
    <source>
        <dbReference type="EMBL" id="MCM0619031.1"/>
    </source>
</evidence>
<keyword evidence="7 8" id="KW-0472">Membrane</keyword>
<dbReference type="InterPro" id="IPR022764">
    <property type="entry name" value="Peptidase_S54_rhomboid_dom"/>
</dbReference>
<comment type="similarity">
    <text evidence="2">Belongs to the peptidase S54 family.</text>
</comment>
<dbReference type="SUPFAM" id="SSF144091">
    <property type="entry name" value="Rhomboid-like"/>
    <property type="match status" value="1"/>
</dbReference>
<keyword evidence="4 8" id="KW-0812">Transmembrane</keyword>
<evidence type="ECO:0000259" key="9">
    <source>
        <dbReference type="Pfam" id="PF01694"/>
    </source>
</evidence>
<keyword evidence="6 8" id="KW-1133">Transmembrane helix</keyword>
<sequence>MSNGWRWDGRSTWGPQWRTAGVLTLGFTALLWVLETIDQATPLYLDDDGVVPRTVSGLDGILWAPMLHAGFAHLMGNTMLLAPLMLLTLVGGVARGLAATGIIWVVAGVGTWLIAAPGTVHLGASSLVFGWLTYLIARGFYARSIAQVVLGVVLAVLLGGTLLGVLPGQPGISWQGHLFGAIGGVIAASALRGRPRALPAADYSY</sequence>
<feature type="transmembrane region" description="Helical" evidence="8">
    <location>
        <begin position="172"/>
        <end position="191"/>
    </location>
</feature>